<dbReference type="EMBL" id="MH536814">
    <property type="protein sequence ID" value="AXH49299.1"/>
    <property type="molecule type" value="Genomic_DNA"/>
</dbReference>
<keyword evidence="2" id="KW-1185">Reference proteome</keyword>
<reference evidence="1 2" key="1">
    <citation type="submission" date="2018-06" db="EMBL/GenBank/DDBJ databases">
        <authorList>
            <person name="Luttrell C.E."/>
            <person name="Myers K.N."/>
            <person name="Simpson A.N."/>
            <person name="Sulollari A."/>
            <person name="Suri N."/>
            <person name="Nayek S."/>
            <person name="Bhuiyan S."/>
            <person name="Smith B.R."/>
            <person name="Hughes L.E."/>
            <person name="Garlena R.A."/>
            <person name="Russell D.A."/>
            <person name="Pope W.H."/>
            <person name="Jacobs-Sera D."/>
            <person name="Hatfull G.F."/>
        </authorList>
    </citation>
    <scope>NUCLEOTIDE SEQUENCE [LARGE SCALE GENOMIC DNA]</scope>
</reference>
<protein>
    <submittedName>
        <fullName evidence="1">Uncharacterized protein</fullName>
    </submittedName>
</protein>
<evidence type="ECO:0000313" key="2">
    <source>
        <dbReference type="Proteomes" id="UP000258408"/>
    </source>
</evidence>
<organism evidence="1 2">
    <name type="scientific">Streptomyces phage Blueeyedbeauty</name>
    <dbReference type="NCBI Taxonomy" id="2250336"/>
    <lineage>
        <taxon>Viruses</taxon>
        <taxon>Duplodnaviria</taxon>
        <taxon>Heunggongvirae</taxon>
        <taxon>Uroviricota</taxon>
        <taxon>Caudoviricetes</taxon>
        <taxon>Stanwilliamsviridae</taxon>
        <taxon>Loccivirinae</taxon>
        <taxon>Annadreamyvirus</taxon>
        <taxon>Annadreamyvirus blueeyedbeauty</taxon>
    </lineage>
</organism>
<dbReference type="Proteomes" id="UP000258408">
    <property type="component" value="Segment"/>
</dbReference>
<evidence type="ECO:0000313" key="1">
    <source>
        <dbReference type="EMBL" id="AXH49299.1"/>
    </source>
</evidence>
<dbReference type="GeneID" id="55599981"/>
<sequence length="89" mass="10136">MDNNIDEIAEELERHFLVHNYEWKFDYGLSNPDADDLKKAIQKAVIILEAQEGDTNLEVGHLLFAKRANVIDIFVHTGTIGETHEDDSV</sequence>
<accession>A0A345L1Z7</accession>
<proteinExistence type="predicted"/>
<dbReference type="KEGG" id="vg:55599981"/>
<dbReference type="RefSeq" id="YP_009839352.1">
    <property type="nucleotide sequence ID" value="NC_048720.1"/>
</dbReference>
<name>A0A345L1Z7_9CAUD</name>
<gene>
    <name evidence="1" type="primary">191</name>
    <name evidence="1" type="ORF">SEA_BLUEEYEDBEAUTY_191</name>
</gene>